<evidence type="ECO:0000313" key="14">
    <source>
        <dbReference type="Proteomes" id="UP000193411"/>
    </source>
</evidence>
<gene>
    <name evidence="13" type="ORF">BCR44DRAFT_45329</name>
</gene>
<proteinExistence type="inferred from homology"/>
<comment type="caution">
    <text evidence="13">The sequence shown here is derived from an EMBL/GenBank/DDBJ whole genome shotgun (WGS) entry which is preliminary data.</text>
</comment>
<comment type="subcellular location">
    <subcellularLocation>
        <location evidence="12">Cytoplasm</location>
    </subcellularLocation>
</comment>
<dbReference type="Proteomes" id="UP000193411">
    <property type="component" value="Unassembled WGS sequence"/>
</dbReference>
<name>A0A1Y2I6H7_9FUNG</name>
<evidence type="ECO:0000313" key="13">
    <source>
        <dbReference type="EMBL" id="ORZ41631.1"/>
    </source>
</evidence>
<dbReference type="InterPro" id="IPR044524">
    <property type="entry name" value="Isoase_HisA-like"/>
</dbReference>
<dbReference type="Gene3D" id="3.20.20.70">
    <property type="entry name" value="Aldolase class I"/>
    <property type="match status" value="1"/>
</dbReference>
<dbReference type="GO" id="GO:0003949">
    <property type="term" value="F:1-(5-phosphoribosyl)-5-[(5-phosphoribosylamino)methylideneamino]imidazole-4-carboxamide isomerase activity"/>
    <property type="evidence" value="ECO:0007669"/>
    <property type="project" value="UniProtKB-EC"/>
</dbReference>
<evidence type="ECO:0000256" key="3">
    <source>
        <dbReference type="ARBA" id="ARBA00009667"/>
    </source>
</evidence>
<evidence type="ECO:0000256" key="9">
    <source>
        <dbReference type="ARBA" id="ARBA00030547"/>
    </source>
</evidence>
<dbReference type="AlphaFoldDB" id="A0A1Y2I6H7"/>
<dbReference type="GO" id="GO:0000162">
    <property type="term" value="P:L-tryptophan biosynthetic process"/>
    <property type="evidence" value="ECO:0007669"/>
    <property type="project" value="TreeGrafter"/>
</dbReference>
<evidence type="ECO:0000256" key="2">
    <source>
        <dbReference type="ARBA" id="ARBA00005133"/>
    </source>
</evidence>
<dbReference type="SUPFAM" id="SSF51366">
    <property type="entry name" value="Ribulose-phoshate binding barrel"/>
    <property type="match status" value="1"/>
</dbReference>
<keyword evidence="12" id="KW-0963">Cytoplasm</keyword>
<keyword evidence="14" id="KW-1185">Reference proteome</keyword>
<dbReference type="InterPro" id="IPR013785">
    <property type="entry name" value="Aldolase_TIM"/>
</dbReference>
<evidence type="ECO:0000256" key="5">
    <source>
        <dbReference type="ARBA" id="ARBA00018464"/>
    </source>
</evidence>
<accession>A0A1Y2I6H7</accession>
<evidence type="ECO:0000256" key="7">
    <source>
        <dbReference type="ARBA" id="ARBA00023102"/>
    </source>
</evidence>
<dbReference type="UniPathway" id="UPA00031">
    <property type="reaction ID" value="UER00009"/>
</dbReference>
<protein>
    <recommendedName>
        <fullName evidence="5 12">1-(5-phosphoribosyl)-5-[(5-phosphoribosylamino)methylideneamino] imidazole-4-carboxamide isomerase</fullName>
        <ecNumber evidence="4 12">5.3.1.16</ecNumber>
    </recommendedName>
    <alternativeName>
        <fullName evidence="10 12">5-proFAR isomerase</fullName>
    </alternativeName>
    <alternativeName>
        <fullName evidence="9 12">Phosphoribosylformimino-5-aminoimidazole carboxamide ribotide isomerase</fullName>
    </alternativeName>
</protein>
<dbReference type="PANTHER" id="PTHR43090">
    <property type="entry name" value="1-(5-PHOSPHORIBOSYL)-5-[(5-PHOSPHORIBOSYLAMINO)METHYLIDENEAMINO] IMIDAZOLE-4-CARBOXAMIDE ISOMERASE"/>
    <property type="match status" value="1"/>
</dbReference>
<dbReference type="Pfam" id="PF00977">
    <property type="entry name" value="His_biosynth"/>
    <property type="match status" value="1"/>
</dbReference>
<dbReference type="InterPro" id="IPR011858">
    <property type="entry name" value="His6/HISN3"/>
</dbReference>
<evidence type="ECO:0000256" key="11">
    <source>
        <dbReference type="RuleBase" id="RU003657"/>
    </source>
</evidence>
<dbReference type="OrthoDB" id="446074at2759"/>
<organism evidence="13 14">
    <name type="scientific">Catenaria anguillulae PL171</name>
    <dbReference type="NCBI Taxonomy" id="765915"/>
    <lineage>
        <taxon>Eukaryota</taxon>
        <taxon>Fungi</taxon>
        <taxon>Fungi incertae sedis</taxon>
        <taxon>Blastocladiomycota</taxon>
        <taxon>Blastocladiomycetes</taxon>
        <taxon>Blastocladiales</taxon>
        <taxon>Catenariaceae</taxon>
        <taxon>Catenaria</taxon>
    </lineage>
</organism>
<dbReference type="PANTHER" id="PTHR43090:SF2">
    <property type="entry name" value="1-(5-PHOSPHORIBOSYL)-5-[(5-PHOSPHORIBOSYLAMINO)METHYLIDENEAMINO] IMIDAZOLE-4-CARBOXAMIDE ISOMERASE"/>
    <property type="match status" value="1"/>
</dbReference>
<comment type="catalytic activity">
    <reaction evidence="1 12">
        <text>1-(5-phospho-beta-D-ribosyl)-5-[(5-phospho-beta-D-ribosylamino)methylideneamino]imidazole-4-carboxamide = 5-[(5-phospho-1-deoxy-D-ribulos-1-ylimino)methylamino]-1-(5-phospho-beta-D-ribosyl)imidazole-4-carboxamide</text>
        <dbReference type="Rhea" id="RHEA:15469"/>
        <dbReference type="ChEBI" id="CHEBI:58435"/>
        <dbReference type="ChEBI" id="CHEBI:58525"/>
        <dbReference type="EC" id="5.3.1.16"/>
    </reaction>
</comment>
<evidence type="ECO:0000256" key="12">
    <source>
        <dbReference type="RuleBase" id="RU364022"/>
    </source>
</evidence>
<dbReference type="STRING" id="765915.A0A1Y2I6H7"/>
<dbReference type="InterPro" id="IPR006062">
    <property type="entry name" value="His_biosynth"/>
</dbReference>
<keyword evidence="8 12" id="KW-0413">Isomerase</keyword>
<keyword evidence="6 11" id="KW-0028">Amino-acid biosynthesis</keyword>
<evidence type="ECO:0000256" key="1">
    <source>
        <dbReference type="ARBA" id="ARBA00000901"/>
    </source>
</evidence>
<evidence type="ECO:0000256" key="8">
    <source>
        <dbReference type="ARBA" id="ARBA00023235"/>
    </source>
</evidence>
<dbReference type="GO" id="GO:0000105">
    <property type="term" value="P:L-histidine biosynthetic process"/>
    <property type="evidence" value="ECO:0007669"/>
    <property type="project" value="UniProtKB-UniPathway"/>
</dbReference>
<comment type="pathway">
    <text evidence="2 12">Amino-acid biosynthesis; L-histidine biosynthesis; L-histidine from 5-phospho-alpha-D-ribose 1-diphosphate: step 4/9.</text>
</comment>
<comment type="similarity">
    <text evidence="3 11">Belongs to the HisA/HisF family.</text>
</comment>
<dbReference type="EC" id="5.3.1.16" evidence="4 12"/>
<dbReference type="GO" id="GO:0005737">
    <property type="term" value="C:cytoplasm"/>
    <property type="evidence" value="ECO:0007669"/>
    <property type="project" value="UniProtKB-SubCell"/>
</dbReference>
<evidence type="ECO:0000256" key="4">
    <source>
        <dbReference type="ARBA" id="ARBA00012550"/>
    </source>
</evidence>
<sequence length="268" mass="29209">MNPRRSTQFRPCIDLHSGLVKQIVGGTLTTTATDTPATNFTSNLPAAHYASLYRQHSLHGGHVIMLGPGNKDAARDALAAWPDALQIGGGISLDNAQEWIDAGASKVIVTSWLFPDAKFDEQRLNALVEQVGKDRVVVDLSCRKRANANGEWEWVVAMDKWTRLTDMSINKDSLTMLAQYCCEFLIHAADVEGLCQGIDEELVKALGEWTPIPCTYAGGGRTLADLELVDRLSDGKVDLTIGSALDIFGGKGVTLAECVEWNKSHPRF</sequence>
<keyword evidence="7 11" id="KW-0368">Histidine biosynthesis</keyword>
<reference evidence="13 14" key="1">
    <citation type="submission" date="2016-07" db="EMBL/GenBank/DDBJ databases">
        <title>Pervasive Adenine N6-methylation of Active Genes in Fungi.</title>
        <authorList>
            <consortium name="DOE Joint Genome Institute"/>
            <person name="Mondo S.J."/>
            <person name="Dannebaum R.O."/>
            <person name="Kuo R.C."/>
            <person name="Labutti K."/>
            <person name="Haridas S."/>
            <person name="Kuo A."/>
            <person name="Salamov A."/>
            <person name="Ahrendt S.R."/>
            <person name="Lipzen A."/>
            <person name="Sullivan W."/>
            <person name="Andreopoulos W.B."/>
            <person name="Clum A."/>
            <person name="Lindquist E."/>
            <person name="Daum C."/>
            <person name="Ramamoorthy G.K."/>
            <person name="Gryganskyi A."/>
            <person name="Culley D."/>
            <person name="Magnuson J.K."/>
            <person name="James T.Y."/>
            <person name="O'Malley M.A."/>
            <person name="Stajich J.E."/>
            <person name="Spatafora J.W."/>
            <person name="Visel A."/>
            <person name="Grigoriev I.V."/>
        </authorList>
    </citation>
    <scope>NUCLEOTIDE SEQUENCE [LARGE SCALE GENOMIC DNA]</scope>
    <source>
        <strain evidence="13 14">PL171</strain>
    </source>
</reference>
<dbReference type="CDD" id="cd04723">
    <property type="entry name" value="HisA_HisF"/>
    <property type="match status" value="1"/>
</dbReference>
<dbReference type="FunFam" id="3.20.20.70:FF:000110">
    <property type="entry name" value="1-(5-phosphoribosyl)-5-[(5-phosphoribosylamino)methylideneamino] imidazole-4-carboxamide isomerase, chloroplastic"/>
    <property type="match status" value="1"/>
</dbReference>
<dbReference type="NCBIfam" id="TIGR02129">
    <property type="entry name" value="hisA_euk"/>
    <property type="match status" value="1"/>
</dbReference>
<dbReference type="EMBL" id="MCFL01000001">
    <property type="protein sequence ID" value="ORZ41631.1"/>
    <property type="molecule type" value="Genomic_DNA"/>
</dbReference>
<evidence type="ECO:0000256" key="10">
    <source>
        <dbReference type="ARBA" id="ARBA00031376"/>
    </source>
</evidence>
<dbReference type="InterPro" id="IPR011060">
    <property type="entry name" value="RibuloseP-bd_barrel"/>
</dbReference>
<evidence type="ECO:0000256" key="6">
    <source>
        <dbReference type="ARBA" id="ARBA00022605"/>
    </source>
</evidence>